<evidence type="ECO:0000256" key="1">
    <source>
        <dbReference type="ARBA" id="ARBA00007592"/>
    </source>
</evidence>
<name>A0A1S9PG07_9SPHI</name>
<evidence type="ECO:0000256" key="2">
    <source>
        <dbReference type="ARBA" id="ARBA00023239"/>
    </source>
</evidence>
<keyword evidence="2 3" id="KW-0456">Lyase</keyword>
<comment type="similarity">
    <text evidence="1 3">Belongs to the DapA family.</text>
</comment>
<comment type="caution">
    <text evidence="5">The sequence shown here is derived from an EMBL/GenBank/DDBJ whole genome shotgun (WGS) entry which is preliminary data.</text>
</comment>
<feature type="active site" description="Proton donor/acceptor" evidence="4">
    <location>
        <position position="140"/>
    </location>
</feature>
<dbReference type="STRING" id="1792845.BC343_06325"/>
<accession>A0A1S9PG07</accession>
<organism evidence="5 6">
    <name type="scientific">Mucilaginibacter pedocola</name>
    <dbReference type="NCBI Taxonomy" id="1792845"/>
    <lineage>
        <taxon>Bacteria</taxon>
        <taxon>Pseudomonadati</taxon>
        <taxon>Bacteroidota</taxon>
        <taxon>Sphingobacteriia</taxon>
        <taxon>Sphingobacteriales</taxon>
        <taxon>Sphingobacteriaceae</taxon>
        <taxon>Mucilaginibacter</taxon>
    </lineage>
</organism>
<evidence type="ECO:0000313" key="5">
    <source>
        <dbReference type="EMBL" id="OOQ59895.1"/>
    </source>
</evidence>
<sequence>MITTDKKFIPVMLTPFDEKGAIDKDALARLTEYYIQSGAKGLFANCLSSEMYELTPDERVMATRLITQTVNGRVPVVATGIFERDAAANVEFIKRIHDTGVDSVILTTSLLADEEQPDSVLEAAFDEILNRTEGINFGFYECPLPYKRIVSPALLGRLLQWGRVTYFKDTSLNLEQVTEKIAVGEGYQFGLYDAYMVNAVASLRAGAAGLSCIQGNYFPELVAWLCENYNKPRLAPQVLRAQQFFTDNMDIMHDYYPTSAKEMLELRGFAINTFSRKGTPRPSPEDAQKFAQLYRAYREIEEELLLNTVL</sequence>
<dbReference type="EMBL" id="MBTF01000012">
    <property type="protein sequence ID" value="OOQ59895.1"/>
    <property type="molecule type" value="Genomic_DNA"/>
</dbReference>
<dbReference type="SMART" id="SM01130">
    <property type="entry name" value="DHDPS"/>
    <property type="match status" value="1"/>
</dbReference>
<reference evidence="5 6" key="1">
    <citation type="submission" date="2016-07" db="EMBL/GenBank/DDBJ databases">
        <title>Genomic analysis of zinc-resistant bacterium Mucilaginibacter pedocola TBZ30.</title>
        <authorList>
            <person name="Huang J."/>
            <person name="Tang J."/>
        </authorList>
    </citation>
    <scope>NUCLEOTIDE SEQUENCE [LARGE SCALE GENOMIC DNA]</scope>
    <source>
        <strain evidence="5 6">TBZ30</strain>
    </source>
</reference>
<dbReference type="Proteomes" id="UP000189739">
    <property type="component" value="Unassembled WGS sequence"/>
</dbReference>
<feature type="active site" description="Schiff-base intermediate with substrate" evidence="4">
    <location>
        <position position="168"/>
    </location>
</feature>
<gene>
    <name evidence="5" type="ORF">BC343_06325</name>
</gene>
<keyword evidence="6" id="KW-1185">Reference proteome</keyword>
<evidence type="ECO:0000256" key="4">
    <source>
        <dbReference type="PIRSR" id="PIRSR001365-1"/>
    </source>
</evidence>
<dbReference type="Gene3D" id="3.20.20.70">
    <property type="entry name" value="Aldolase class I"/>
    <property type="match status" value="1"/>
</dbReference>
<dbReference type="InterPro" id="IPR002220">
    <property type="entry name" value="DapA-like"/>
</dbReference>
<dbReference type="InterPro" id="IPR013785">
    <property type="entry name" value="Aldolase_TIM"/>
</dbReference>
<dbReference type="PIRSF" id="PIRSF001365">
    <property type="entry name" value="DHDPS"/>
    <property type="match status" value="1"/>
</dbReference>
<dbReference type="GO" id="GO:0008840">
    <property type="term" value="F:4-hydroxy-tetrahydrodipicolinate synthase activity"/>
    <property type="evidence" value="ECO:0007669"/>
    <property type="project" value="TreeGrafter"/>
</dbReference>
<evidence type="ECO:0000313" key="6">
    <source>
        <dbReference type="Proteomes" id="UP000189739"/>
    </source>
</evidence>
<dbReference type="Pfam" id="PF00701">
    <property type="entry name" value="DHDPS"/>
    <property type="match status" value="1"/>
</dbReference>
<protein>
    <submittedName>
        <fullName evidence="5">Dihydrodipicolinate synthase family protein</fullName>
    </submittedName>
</protein>
<dbReference type="SUPFAM" id="SSF51569">
    <property type="entry name" value="Aldolase"/>
    <property type="match status" value="1"/>
</dbReference>
<proteinExistence type="inferred from homology"/>
<dbReference type="PANTHER" id="PTHR12128">
    <property type="entry name" value="DIHYDRODIPICOLINATE SYNTHASE"/>
    <property type="match status" value="1"/>
</dbReference>
<evidence type="ECO:0000256" key="3">
    <source>
        <dbReference type="PIRNR" id="PIRNR001365"/>
    </source>
</evidence>
<dbReference type="PANTHER" id="PTHR12128:SF66">
    <property type="entry name" value="4-HYDROXY-2-OXOGLUTARATE ALDOLASE, MITOCHONDRIAL"/>
    <property type="match status" value="1"/>
</dbReference>
<dbReference type="AlphaFoldDB" id="A0A1S9PG07"/>
<dbReference type="CDD" id="cd00408">
    <property type="entry name" value="DHDPS-like"/>
    <property type="match status" value="1"/>
</dbReference>